<accession>A0A5N5T752</accession>
<dbReference type="InterPro" id="IPR021384">
    <property type="entry name" value="Mediator_Med21"/>
</dbReference>
<keyword evidence="3 6" id="KW-0010">Activator</keyword>
<comment type="subcellular location">
    <subcellularLocation>
        <location evidence="1 6">Nucleus</location>
    </subcellularLocation>
</comment>
<dbReference type="PANTHER" id="PTHR13381">
    <property type="entry name" value="RNA POLYMERASE II HOLOENZYME COMPONENT SRB7"/>
    <property type="match status" value="1"/>
</dbReference>
<evidence type="ECO:0000256" key="6">
    <source>
        <dbReference type="RuleBase" id="RU366036"/>
    </source>
</evidence>
<evidence type="ECO:0000313" key="8">
    <source>
        <dbReference type="Proteomes" id="UP000326759"/>
    </source>
</evidence>
<keyword evidence="5 6" id="KW-0539">Nucleus</keyword>
<comment type="subunit">
    <text evidence="6">Component of the Mediator complex.</text>
</comment>
<feature type="non-terminal residue" evidence="7">
    <location>
        <position position="1"/>
    </location>
</feature>
<name>A0A5N5T752_9CRUS</name>
<dbReference type="PANTHER" id="PTHR13381:SF0">
    <property type="entry name" value="MEDIATOR OF RNA POLYMERASE II TRANSCRIPTION SUBUNIT 21"/>
    <property type="match status" value="1"/>
</dbReference>
<dbReference type="GO" id="GO:0006357">
    <property type="term" value="P:regulation of transcription by RNA polymerase II"/>
    <property type="evidence" value="ECO:0007669"/>
    <property type="project" value="TreeGrafter"/>
</dbReference>
<evidence type="ECO:0000313" key="7">
    <source>
        <dbReference type="EMBL" id="KAB7500840.1"/>
    </source>
</evidence>
<reference evidence="7 8" key="1">
    <citation type="journal article" date="2019" name="PLoS Biol.">
        <title>Sex chromosomes control vertical transmission of feminizing Wolbachia symbionts in an isopod.</title>
        <authorList>
            <person name="Becking T."/>
            <person name="Chebbi M.A."/>
            <person name="Giraud I."/>
            <person name="Moumen B."/>
            <person name="Laverre T."/>
            <person name="Caubet Y."/>
            <person name="Peccoud J."/>
            <person name="Gilbert C."/>
            <person name="Cordaux R."/>
        </authorList>
    </citation>
    <scope>NUCLEOTIDE SEQUENCE [LARGE SCALE GENOMIC DNA]</scope>
    <source>
        <strain evidence="7">ANa2</strain>
        <tissue evidence="7">Whole body excluding digestive tract and cuticle</tissue>
    </source>
</reference>
<keyword evidence="4 6" id="KW-0804">Transcription</keyword>
<gene>
    <name evidence="7" type="primary">MED21</name>
    <name evidence="7" type="ORF">Anas_13788</name>
</gene>
<dbReference type="GO" id="GO:0016592">
    <property type="term" value="C:mediator complex"/>
    <property type="evidence" value="ECO:0007669"/>
    <property type="project" value="UniProtKB-UniRule"/>
</dbReference>
<dbReference type="Pfam" id="PF11221">
    <property type="entry name" value="Med21"/>
    <property type="match status" value="1"/>
</dbReference>
<evidence type="ECO:0000256" key="4">
    <source>
        <dbReference type="ARBA" id="ARBA00023163"/>
    </source>
</evidence>
<keyword evidence="8" id="KW-1185">Reference proteome</keyword>
<dbReference type="OrthoDB" id="526653at2759"/>
<dbReference type="AlphaFoldDB" id="A0A5N5T752"/>
<dbReference type="Proteomes" id="UP000326759">
    <property type="component" value="Unassembled WGS sequence"/>
</dbReference>
<proteinExistence type="inferred from homology"/>
<comment type="function">
    <text evidence="6">Component of the Mediator complex, a coactivator involved in the regulated transcription of nearly all RNA polymerase II-dependent genes. Mediator functions as a bridge to convey information from gene-specific regulatory proteins to the basal RNA polymerase II transcription machinery. Mediator is recruited to promoters by direct interactions with regulatory proteins and serves as a scaffold for the assembly of a functional preinitiation complex with RNA polymerase II and the general transcription factors.</text>
</comment>
<evidence type="ECO:0000256" key="5">
    <source>
        <dbReference type="ARBA" id="ARBA00023242"/>
    </source>
</evidence>
<evidence type="ECO:0000256" key="2">
    <source>
        <dbReference type="ARBA" id="ARBA00023015"/>
    </source>
</evidence>
<comment type="similarity">
    <text evidence="6">Belongs to the Mediator complex subunit 21 family.</text>
</comment>
<keyword evidence="2 6" id="KW-0805">Transcription regulation</keyword>
<dbReference type="Gene3D" id="6.10.280.10">
    <property type="entry name" value="Mediator complex, subunit Med21"/>
    <property type="match status" value="1"/>
</dbReference>
<dbReference type="GO" id="GO:0003712">
    <property type="term" value="F:transcription coregulator activity"/>
    <property type="evidence" value="ECO:0007669"/>
    <property type="project" value="TreeGrafter"/>
</dbReference>
<protein>
    <recommendedName>
        <fullName evidence="6">Mediator of RNA polymerase II transcription subunit 21</fullName>
    </recommendedName>
</protein>
<dbReference type="SUPFAM" id="SSF140718">
    <property type="entry name" value="Mediator hinge subcomplex-like"/>
    <property type="match status" value="1"/>
</dbReference>
<evidence type="ECO:0000256" key="1">
    <source>
        <dbReference type="ARBA" id="ARBA00004123"/>
    </source>
</evidence>
<dbReference type="InterPro" id="IPR037212">
    <property type="entry name" value="Med7/Med21-like"/>
</dbReference>
<organism evidence="7 8">
    <name type="scientific">Armadillidium nasatum</name>
    <dbReference type="NCBI Taxonomy" id="96803"/>
    <lineage>
        <taxon>Eukaryota</taxon>
        <taxon>Metazoa</taxon>
        <taxon>Ecdysozoa</taxon>
        <taxon>Arthropoda</taxon>
        <taxon>Crustacea</taxon>
        <taxon>Multicrustacea</taxon>
        <taxon>Malacostraca</taxon>
        <taxon>Eumalacostraca</taxon>
        <taxon>Peracarida</taxon>
        <taxon>Isopoda</taxon>
        <taxon>Oniscidea</taxon>
        <taxon>Crinocheta</taxon>
        <taxon>Armadillidiidae</taxon>
        <taxon>Armadillidium</taxon>
    </lineage>
</organism>
<evidence type="ECO:0000256" key="3">
    <source>
        <dbReference type="ARBA" id="ARBA00023159"/>
    </source>
</evidence>
<comment type="caution">
    <text evidence="7">The sequence shown here is derived from an EMBL/GenBank/DDBJ whole genome shotgun (WGS) entry which is preliminary data.</text>
</comment>
<sequence length="260" mass="29456">GVFTREEENARDITRRIAHYGEALGVLYPVIRDQQMNMSVKRSRDLEHYRERGGGIQAEEMKVLRTMVEKTKEIGIRNDRISLNVFVIYNFLILLSCSRKELRFCIYYALNLKDMADRLSQLQDAVNQQAENLCNSIGILFQTATPVSFPGFDKSSKTPSQTENLELYHKTFAKLIARNGKDIDILIDSLPSEESSAEVQTASMKDLEKEGEEAAARLQRGVERGQKILDDINRALADIANTQLAINRITEASQGDLIKI</sequence>
<dbReference type="EMBL" id="SEYY01012439">
    <property type="protein sequence ID" value="KAB7500840.1"/>
    <property type="molecule type" value="Genomic_DNA"/>
</dbReference>